<feature type="region of interest" description="Disordered" evidence="1">
    <location>
        <begin position="1"/>
        <end position="36"/>
    </location>
</feature>
<evidence type="ECO:0000313" key="2">
    <source>
        <dbReference type="EMBL" id="KAF0909325.1"/>
    </source>
</evidence>
<keyword evidence="3" id="KW-1185">Reference proteome</keyword>
<comment type="caution">
    <text evidence="2">The sequence shown here is derived from an EMBL/GenBank/DDBJ whole genome shotgun (WGS) entry which is preliminary data.</text>
</comment>
<dbReference type="AlphaFoldDB" id="A0A6G1D993"/>
<accession>A0A6G1D993</accession>
<protein>
    <submittedName>
        <fullName evidence="2">Uncharacterized protein</fullName>
    </submittedName>
</protein>
<evidence type="ECO:0000256" key="1">
    <source>
        <dbReference type="SAM" id="MobiDB-lite"/>
    </source>
</evidence>
<reference evidence="2 3" key="1">
    <citation type="submission" date="2019-11" db="EMBL/GenBank/DDBJ databases">
        <title>Whole genome sequence of Oryza granulata.</title>
        <authorList>
            <person name="Li W."/>
        </authorList>
    </citation>
    <scope>NUCLEOTIDE SEQUENCE [LARGE SCALE GENOMIC DNA]</scope>
    <source>
        <strain evidence="3">cv. Menghai</strain>
        <tissue evidence="2">Leaf</tissue>
    </source>
</reference>
<proteinExistence type="predicted"/>
<sequence length="113" mass="12636">MRAASWEDEARQGEDGGWCGPGGEMPREEQHESWVPTRSTGRHCTCIARSFVGCMLTWGAVDGRWQRMARDGLAVRPHERCATPRLLLGMWLVRGRAACGAAWPPNEARAWLC</sequence>
<gene>
    <name evidence="2" type="ORF">E2562_035189</name>
</gene>
<dbReference type="EMBL" id="SPHZ02000007">
    <property type="protein sequence ID" value="KAF0909325.1"/>
    <property type="molecule type" value="Genomic_DNA"/>
</dbReference>
<evidence type="ECO:0000313" key="3">
    <source>
        <dbReference type="Proteomes" id="UP000479710"/>
    </source>
</evidence>
<dbReference type="Proteomes" id="UP000479710">
    <property type="component" value="Unassembled WGS sequence"/>
</dbReference>
<organism evidence="2 3">
    <name type="scientific">Oryza meyeriana var. granulata</name>
    <dbReference type="NCBI Taxonomy" id="110450"/>
    <lineage>
        <taxon>Eukaryota</taxon>
        <taxon>Viridiplantae</taxon>
        <taxon>Streptophyta</taxon>
        <taxon>Embryophyta</taxon>
        <taxon>Tracheophyta</taxon>
        <taxon>Spermatophyta</taxon>
        <taxon>Magnoliopsida</taxon>
        <taxon>Liliopsida</taxon>
        <taxon>Poales</taxon>
        <taxon>Poaceae</taxon>
        <taxon>BOP clade</taxon>
        <taxon>Oryzoideae</taxon>
        <taxon>Oryzeae</taxon>
        <taxon>Oryzinae</taxon>
        <taxon>Oryza</taxon>
        <taxon>Oryza meyeriana</taxon>
    </lineage>
</organism>
<name>A0A6G1D993_9ORYZ</name>